<dbReference type="AlphaFoldDB" id="A0A9R0K4G4"/>
<dbReference type="PANTHER" id="PTHR31676">
    <property type="entry name" value="T31J12.3 PROTEIN-RELATED"/>
    <property type="match status" value="1"/>
</dbReference>
<dbReference type="Proteomes" id="UP000813463">
    <property type="component" value="Chromosome 4"/>
</dbReference>
<dbReference type="Pfam" id="PF04398">
    <property type="entry name" value="DUF538"/>
    <property type="match status" value="1"/>
</dbReference>
<dbReference type="GeneID" id="110797349"/>
<dbReference type="SUPFAM" id="SSF141562">
    <property type="entry name" value="At5g01610-like"/>
    <property type="match status" value="1"/>
</dbReference>
<proteinExistence type="predicted"/>
<dbReference type="InterPro" id="IPR036758">
    <property type="entry name" value="At5g01610-like"/>
</dbReference>
<protein>
    <submittedName>
        <fullName evidence="3">Uncharacterized protein isoform X2</fullName>
    </submittedName>
</protein>
<keyword evidence="1" id="KW-0732">Signal</keyword>
<accession>A0A9R0K4G4</accession>
<reference evidence="3" key="2">
    <citation type="submission" date="2025-08" db="UniProtKB">
        <authorList>
            <consortium name="RefSeq"/>
        </authorList>
    </citation>
    <scope>IDENTIFICATION</scope>
    <source>
        <tissue evidence="3">Leaf</tissue>
    </source>
</reference>
<evidence type="ECO:0000256" key="1">
    <source>
        <dbReference type="SAM" id="SignalP"/>
    </source>
</evidence>
<dbReference type="PANTHER" id="PTHR31676:SF71">
    <property type="entry name" value="EXPRESSED PROTEIN"/>
    <property type="match status" value="1"/>
</dbReference>
<dbReference type="RefSeq" id="XP_021858145.1">
    <property type="nucleotide sequence ID" value="XM_022002453.2"/>
</dbReference>
<sequence>MGGRTSMTSLTKISPLSFILILLHSHHHPATATATTTIYEILPIFGLPGGLFPDSVKNYTFSIEDGTFAVELEKQQPCYVQLEDYMVCYDELISGTLKIGSITNLEGVRVKWLMIWLKVDEIKVDLPPNDNIYLQFGLVNKKLDVNQFRTIHSCTYQDKLMFKRQGRTTSSSSS</sequence>
<gene>
    <name evidence="3" type="primary">LOC110797349</name>
</gene>
<dbReference type="InterPro" id="IPR007493">
    <property type="entry name" value="DUF538"/>
</dbReference>
<evidence type="ECO:0000313" key="2">
    <source>
        <dbReference type="Proteomes" id="UP000813463"/>
    </source>
</evidence>
<name>A0A9R0K4G4_SPIOL</name>
<feature type="chain" id="PRO_5040515384" evidence="1">
    <location>
        <begin position="33"/>
        <end position="174"/>
    </location>
</feature>
<reference evidence="2" key="1">
    <citation type="journal article" date="2021" name="Nat. Commun.">
        <title>Genomic analyses provide insights into spinach domestication and the genetic basis of agronomic traits.</title>
        <authorList>
            <person name="Cai X."/>
            <person name="Sun X."/>
            <person name="Xu C."/>
            <person name="Sun H."/>
            <person name="Wang X."/>
            <person name="Ge C."/>
            <person name="Zhang Z."/>
            <person name="Wang Q."/>
            <person name="Fei Z."/>
            <person name="Jiao C."/>
            <person name="Wang Q."/>
        </authorList>
    </citation>
    <scope>NUCLEOTIDE SEQUENCE [LARGE SCALE GENOMIC DNA]</scope>
    <source>
        <strain evidence="2">cv. Varoflay</strain>
    </source>
</reference>
<dbReference type="KEGG" id="soe:110797349"/>
<organism evidence="2 3">
    <name type="scientific">Spinacia oleracea</name>
    <name type="common">Spinach</name>
    <dbReference type="NCBI Taxonomy" id="3562"/>
    <lineage>
        <taxon>Eukaryota</taxon>
        <taxon>Viridiplantae</taxon>
        <taxon>Streptophyta</taxon>
        <taxon>Embryophyta</taxon>
        <taxon>Tracheophyta</taxon>
        <taxon>Spermatophyta</taxon>
        <taxon>Magnoliopsida</taxon>
        <taxon>eudicotyledons</taxon>
        <taxon>Gunneridae</taxon>
        <taxon>Pentapetalae</taxon>
        <taxon>Caryophyllales</taxon>
        <taxon>Chenopodiaceae</taxon>
        <taxon>Chenopodioideae</taxon>
        <taxon>Anserineae</taxon>
        <taxon>Spinacia</taxon>
    </lineage>
</organism>
<evidence type="ECO:0000313" key="3">
    <source>
        <dbReference type="RefSeq" id="XP_021858145.1"/>
    </source>
</evidence>
<feature type="signal peptide" evidence="1">
    <location>
        <begin position="1"/>
        <end position="32"/>
    </location>
</feature>
<keyword evidence="2" id="KW-1185">Reference proteome</keyword>
<dbReference type="Gene3D" id="2.30.240.10">
    <property type="entry name" value="At5g01610-like"/>
    <property type="match status" value="1"/>
</dbReference>